<dbReference type="KEGG" id="chrm:FYK34_09700"/>
<evidence type="ECO:0000313" key="2">
    <source>
        <dbReference type="Proteomes" id="UP000322079"/>
    </source>
</evidence>
<sequence length="410" mass="40995">MRTMLMGLGFVAVLLCGCGGGGGGAGTISSGSGGSSDDNSVAMVVDTGPSGATGQLNLPYVTVTVCAPGTSTCSTIDHVLVDTGSSGLRVLASALGGTLQNALAIESINGRQVMECAQFADGYTWGAVSAADVKIGGKLASALPMQVVADASLPYAVPAACSGSGSNEGNLSGLGAKGILGVGLDRQDCGSICANVSSNGFYYLCSGQSCLPGVVPVAQQVSNPVASFSGDNNGVMLQLPSVDAYGAASVQGTLTFGIGTQSNNALPAAAKAYPVSSDGYTITTTYKGQTYPSFLDSGSNLLYFDDGAITTCTLYGASWYCPALANGQTLNLSAQLSASNGSSSVINFSLINATVLTTNSYAAFPSIGAPMGSSFGGYFDWGLPFFYGRSVFIGLEGASNPLGSGAMYIF</sequence>
<dbReference type="PROSITE" id="PS51257">
    <property type="entry name" value="PROKAR_LIPOPROTEIN"/>
    <property type="match status" value="1"/>
</dbReference>
<dbReference type="Pfam" id="PF11925">
    <property type="entry name" value="DUF3443"/>
    <property type="match status" value="1"/>
</dbReference>
<evidence type="ECO:0000313" key="1">
    <source>
        <dbReference type="EMBL" id="QEL55824.1"/>
    </source>
</evidence>
<organism evidence="1 2">
    <name type="scientific">Chromobacterium paludis</name>
    <dbReference type="NCBI Taxonomy" id="2605945"/>
    <lineage>
        <taxon>Bacteria</taxon>
        <taxon>Pseudomonadati</taxon>
        <taxon>Pseudomonadota</taxon>
        <taxon>Betaproteobacteria</taxon>
        <taxon>Neisseriales</taxon>
        <taxon>Chromobacteriaceae</taxon>
        <taxon>Chromobacterium</taxon>
    </lineage>
</organism>
<name>A0A5C1DGN0_9NEIS</name>
<dbReference type="Proteomes" id="UP000322079">
    <property type="component" value="Chromosome"/>
</dbReference>
<accession>A0A5C1DGN0</accession>
<dbReference type="RefSeq" id="WP_149296182.1">
    <property type="nucleotide sequence ID" value="NZ_CP043473.1"/>
</dbReference>
<protein>
    <submittedName>
        <fullName evidence="1">DUF3443 domain-containing protein</fullName>
    </submittedName>
</protein>
<dbReference type="AlphaFoldDB" id="A0A5C1DGN0"/>
<proteinExistence type="predicted"/>
<keyword evidence="2" id="KW-1185">Reference proteome</keyword>
<dbReference type="InterPro" id="IPR021847">
    <property type="entry name" value="DUF3443"/>
</dbReference>
<dbReference type="EMBL" id="CP043473">
    <property type="protein sequence ID" value="QEL55824.1"/>
    <property type="molecule type" value="Genomic_DNA"/>
</dbReference>
<reference evidence="1 2" key="1">
    <citation type="submission" date="2019-08" db="EMBL/GenBank/DDBJ databases">
        <title>Chromobacterium paludis, a novel bacterium isolated from a Maryland marsh pond.</title>
        <authorList>
            <person name="Blackburn M.B."/>
            <person name="Gundersen-Rindal D.E."/>
        </authorList>
    </citation>
    <scope>NUCLEOTIDE SEQUENCE [LARGE SCALE GENOMIC DNA]</scope>
    <source>
        <strain evidence="2">IIBBL 257-1</strain>
    </source>
</reference>
<gene>
    <name evidence="1" type="ORF">FYK34_09700</name>
</gene>